<dbReference type="EMBL" id="UGTM01000002">
    <property type="protein sequence ID" value="SUB94000.1"/>
    <property type="molecule type" value="Genomic_DNA"/>
</dbReference>
<evidence type="ECO:0000256" key="1">
    <source>
        <dbReference type="SAM" id="Phobius"/>
    </source>
</evidence>
<gene>
    <name evidence="2" type="ORF">NCTC13067_01858</name>
</gene>
<feature type="transmembrane region" description="Helical" evidence="1">
    <location>
        <begin position="139"/>
        <end position="162"/>
    </location>
</feature>
<keyword evidence="1" id="KW-0472">Membrane</keyword>
<keyword evidence="1" id="KW-1133">Transmembrane helix</keyword>
<keyword evidence="1" id="KW-0812">Transmembrane</keyword>
<evidence type="ECO:0000313" key="3">
    <source>
        <dbReference type="Proteomes" id="UP000255469"/>
    </source>
</evidence>
<dbReference type="Proteomes" id="UP000255469">
    <property type="component" value="Unassembled WGS sequence"/>
</dbReference>
<name>A0A379ECM2_9BACT</name>
<dbReference type="AlphaFoldDB" id="A0A379ECM2"/>
<feature type="transmembrane region" description="Helical" evidence="1">
    <location>
        <begin position="85"/>
        <end position="110"/>
    </location>
</feature>
<evidence type="ECO:0008006" key="4">
    <source>
        <dbReference type="Google" id="ProtNLM"/>
    </source>
</evidence>
<feature type="transmembrane region" description="Helical" evidence="1">
    <location>
        <begin position="214"/>
        <end position="242"/>
    </location>
</feature>
<sequence length="330" mass="36678">MQMERPKIELYQVRSFGEKFSATFDFLRENFRLWLRACTYLILPLCLLQGFALQSLMGIFLPFYSAVLGGPGSLDPSAGMVVRMIASYVGYFVCMTAGSVLLVGICYAMLKYYHGSRDRLYGVTMRDLKPLIAQAVKRSLVMVVLLTVLLVAGLTVLIMLAAVMKSYWLIFFSVIAAFVCMIPLSLAIPVYVFEDGETAFSSVRRGLTLGFHSFWSLLGLLFVIGLLANVLSTVTTLPWYALTLMQFLFTVSDSTQSAAAASPLYGFAQYLTAVVMNFGMYLTMSLSTFAIAFHYGSVAEDLDGFSVEEDIENFERLAGEDADIDNFERL</sequence>
<accession>A0A379ECM2</accession>
<organism evidence="2 3">
    <name type="scientific">Prevotella denticola</name>
    <dbReference type="NCBI Taxonomy" id="28129"/>
    <lineage>
        <taxon>Bacteria</taxon>
        <taxon>Pseudomonadati</taxon>
        <taxon>Bacteroidota</taxon>
        <taxon>Bacteroidia</taxon>
        <taxon>Bacteroidales</taxon>
        <taxon>Prevotellaceae</taxon>
        <taxon>Prevotella</taxon>
    </lineage>
</organism>
<feature type="transmembrane region" description="Helical" evidence="1">
    <location>
        <begin position="168"/>
        <end position="193"/>
    </location>
</feature>
<protein>
    <recommendedName>
        <fullName evidence="4">Transmembrane protein</fullName>
    </recommendedName>
</protein>
<proteinExistence type="predicted"/>
<feature type="transmembrane region" description="Helical" evidence="1">
    <location>
        <begin position="262"/>
        <end position="282"/>
    </location>
</feature>
<feature type="transmembrane region" description="Helical" evidence="1">
    <location>
        <begin position="38"/>
        <end position="65"/>
    </location>
</feature>
<reference evidence="2 3" key="1">
    <citation type="submission" date="2018-06" db="EMBL/GenBank/DDBJ databases">
        <authorList>
            <consortium name="Pathogen Informatics"/>
            <person name="Doyle S."/>
        </authorList>
    </citation>
    <scope>NUCLEOTIDE SEQUENCE [LARGE SCALE GENOMIC DNA]</scope>
    <source>
        <strain evidence="2 3">NCTC13067</strain>
    </source>
</reference>
<evidence type="ECO:0000313" key="2">
    <source>
        <dbReference type="EMBL" id="SUB94000.1"/>
    </source>
</evidence>